<dbReference type="InterPro" id="IPR015943">
    <property type="entry name" value="WD40/YVTN_repeat-like_dom_sf"/>
</dbReference>
<dbReference type="InterPro" id="IPR018391">
    <property type="entry name" value="PQQ_b-propeller_rpt"/>
</dbReference>
<keyword evidence="3" id="KW-1185">Reference proteome</keyword>
<dbReference type="Gene3D" id="2.40.10.480">
    <property type="match status" value="1"/>
</dbReference>
<dbReference type="Pfam" id="PF13360">
    <property type="entry name" value="PQQ_2"/>
    <property type="match status" value="2"/>
</dbReference>
<dbReference type="EMBL" id="AP018694">
    <property type="protein sequence ID" value="BBE17876.1"/>
    <property type="molecule type" value="Genomic_DNA"/>
</dbReference>
<dbReference type="Proteomes" id="UP001193389">
    <property type="component" value="Chromosome"/>
</dbReference>
<dbReference type="Gene3D" id="2.130.10.10">
    <property type="entry name" value="YVTN repeat-like/Quinoprotein amine dehydrogenase"/>
    <property type="match status" value="1"/>
</dbReference>
<sequence length="447" mass="49299">MKIPIQLFILFLCLFSLKGYSQTPYNQRWPSFRGPFGCGFIENSKTAVTWNVETGEHIKWKTVVPGLGHSCPVIWGNLLFVTTAVNATNSESLKVGLYGDIDEANDSVVHEFKVYCLDKNSGKIIWERVAHKGIPKSKRHTKASQANCTPSTDGKYLVVHFGSEGLYCYDFSGNLIWKKDMGILAPGPYTDPGVEWGYASSPVIYKDRIIVQCDIPNAPYITALDLATGNEIWKTSRSDEVSTWCTPAIYSKDGKTMVIANGFNHICGYDFETGAEIWKLSNGGDAPAPAPVVANDLIYLNSAHGKYSPIFAVKPSAKGEITLDADSTKNEYIQWSIKRGGAYMQTPLIYKGLLYNLQVNGLLTVFDALTGELKYKESLKDPFSASGVAADGKLYFSSEDGNIFVIQAGPEFKLLAKNEMKDVCMATPAISGNTIYFRTQHFLIAVE</sequence>
<feature type="domain" description="Pyrrolo-quinoline quinone repeat" evidence="1">
    <location>
        <begin position="221"/>
        <end position="439"/>
    </location>
</feature>
<reference evidence="2" key="1">
    <citation type="journal article" date="2020" name="Int. J. Syst. Evol. Microbiol.">
        <title>Aquipluma nitroreducens gen. nov. sp. nov., a novel facultatively anaerobic bacterium isolated from a freshwater lake.</title>
        <authorList>
            <person name="Watanabe M."/>
            <person name="Kojima H."/>
            <person name="Fukui M."/>
        </authorList>
    </citation>
    <scope>NUCLEOTIDE SEQUENCE</scope>
    <source>
        <strain evidence="2">MeG22</strain>
    </source>
</reference>
<gene>
    <name evidence="2" type="ORF">AQPE_2035</name>
</gene>
<evidence type="ECO:0000313" key="3">
    <source>
        <dbReference type="Proteomes" id="UP001193389"/>
    </source>
</evidence>
<feature type="domain" description="Pyrrolo-quinoline quinone repeat" evidence="1">
    <location>
        <begin position="113"/>
        <end position="182"/>
    </location>
</feature>
<accession>A0A5K7S8M1</accession>
<proteinExistence type="predicted"/>
<dbReference type="KEGG" id="anf:AQPE_2035"/>
<dbReference type="SMART" id="SM00564">
    <property type="entry name" value="PQQ"/>
    <property type="match status" value="4"/>
</dbReference>
<dbReference type="AlphaFoldDB" id="A0A5K7S8M1"/>
<name>A0A5K7S8M1_9BACT</name>
<evidence type="ECO:0000313" key="2">
    <source>
        <dbReference type="EMBL" id="BBE17876.1"/>
    </source>
</evidence>
<dbReference type="PANTHER" id="PTHR34512:SF30">
    <property type="entry name" value="OUTER MEMBRANE PROTEIN ASSEMBLY FACTOR BAMB"/>
    <property type="match status" value="1"/>
</dbReference>
<dbReference type="InterPro" id="IPR002372">
    <property type="entry name" value="PQQ_rpt_dom"/>
</dbReference>
<protein>
    <recommendedName>
        <fullName evidence="1">Pyrrolo-quinoline quinone repeat domain-containing protein</fullName>
    </recommendedName>
</protein>
<dbReference type="RefSeq" id="WP_318350837.1">
    <property type="nucleotide sequence ID" value="NZ_AP018694.1"/>
</dbReference>
<evidence type="ECO:0000259" key="1">
    <source>
        <dbReference type="Pfam" id="PF13360"/>
    </source>
</evidence>
<dbReference type="SUPFAM" id="SSF50998">
    <property type="entry name" value="Quinoprotein alcohol dehydrogenase-like"/>
    <property type="match status" value="1"/>
</dbReference>
<dbReference type="InterPro" id="IPR011047">
    <property type="entry name" value="Quinoprotein_ADH-like_sf"/>
</dbReference>
<dbReference type="PANTHER" id="PTHR34512">
    <property type="entry name" value="CELL SURFACE PROTEIN"/>
    <property type="match status" value="1"/>
</dbReference>
<organism evidence="2 3">
    <name type="scientific">Aquipluma nitroreducens</name>
    <dbReference type="NCBI Taxonomy" id="2010828"/>
    <lineage>
        <taxon>Bacteria</taxon>
        <taxon>Pseudomonadati</taxon>
        <taxon>Bacteroidota</taxon>
        <taxon>Bacteroidia</taxon>
        <taxon>Marinilabiliales</taxon>
        <taxon>Prolixibacteraceae</taxon>
        <taxon>Aquipluma</taxon>
    </lineage>
</organism>